<name>A0A1S2XHZ5_CICAR</name>
<dbReference type="GeneID" id="101513848"/>
<dbReference type="GO" id="GO:0008757">
    <property type="term" value="F:S-adenosylmethionine-dependent methyltransferase activity"/>
    <property type="evidence" value="ECO:0007669"/>
    <property type="project" value="InterPro"/>
</dbReference>
<organism evidence="2 3">
    <name type="scientific">Cicer arietinum</name>
    <name type="common">Chickpea</name>
    <name type="synonym">Garbanzo</name>
    <dbReference type="NCBI Taxonomy" id="3827"/>
    <lineage>
        <taxon>Eukaryota</taxon>
        <taxon>Viridiplantae</taxon>
        <taxon>Streptophyta</taxon>
        <taxon>Embryophyta</taxon>
        <taxon>Tracheophyta</taxon>
        <taxon>Spermatophyta</taxon>
        <taxon>Magnoliopsida</taxon>
        <taxon>eudicotyledons</taxon>
        <taxon>Gunneridae</taxon>
        <taxon>Pentapetalae</taxon>
        <taxon>rosids</taxon>
        <taxon>fabids</taxon>
        <taxon>Fabales</taxon>
        <taxon>Fabaceae</taxon>
        <taxon>Papilionoideae</taxon>
        <taxon>50 kb inversion clade</taxon>
        <taxon>NPAAA clade</taxon>
        <taxon>Hologalegina</taxon>
        <taxon>IRL clade</taxon>
        <taxon>Cicereae</taxon>
        <taxon>Cicer</taxon>
    </lineage>
</organism>
<dbReference type="Pfam" id="PF08241">
    <property type="entry name" value="Methyltransf_11"/>
    <property type="match status" value="1"/>
</dbReference>
<dbReference type="Gene3D" id="3.40.50.150">
    <property type="entry name" value="Vaccinia Virus protein VP39"/>
    <property type="match status" value="1"/>
</dbReference>
<dbReference type="OrthoDB" id="2013972at2759"/>
<dbReference type="RefSeq" id="XP_004488786.1">
    <property type="nucleotide sequence ID" value="XM_004488729.3"/>
</dbReference>
<evidence type="ECO:0000259" key="1">
    <source>
        <dbReference type="Pfam" id="PF08241"/>
    </source>
</evidence>
<feature type="domain" description="Methyltransferase type 11" evidence="1">
    <location>
        <begin position="140"/>
        <end position="182"/>
    </location>
</feature>
<gene>
    <name evidence="3" type="primary">LOC101513848</name>
</gene>
<dbReference type="AlphaFoldDB" id="A0A1S2XHZ5"/>
<dbReference type="CDD" id="cd02440">
    <property type="entry name" value="AdoMet_MTases"/>
    <property type="match status" value="1"/>
</dbReference>
<dbReference type="PANTHER" id="PTHR43036">
    <property type="entry name" value="OSJNBB0011N17.9 PROTEIN"/>
    <property type="match status" value="1"/>
</dbReference>
<proteinExistence type="predicted"/>
<dbReference type="InterPro" id="IPR013216">
    <property type="entry name" value="Methyltransf_11"/>
</dbReference>
<dbReference type="eggNOG" id="KOG1269">
    <property type="taxonomic scope" value="Eukaryota"/>
</dbReference>
<reference evidence="3" key="2">
    <citation type="submission" date="2025-08" db="UniProtKB">
        <authorList>
            <consortium name="RefSeq"/>
        </authorList>
    </citation>
    <scope>IDENTIFICATION</scope>
    <source>
        <tissue evidence="3">Etiolated seedlings</tissue>
    </source>
</reference>
<dbReference type="PANTHER" id="PTHR43036:SF2">
    <property type="entry name" value="OS04G0481300 PROTEIN"/>
    <property type="match status" value="1"/>
</dbReference>
<dbReference type="STRING" id="3827.A0A1S2XHZ5"/>
<protein>
    <submittedName>
        <fullName evidence="3">Uncharacterized protein LOC101513848</fullName>
    </submittedName>
</protein>
<dbReference type="InterPro" id="IPR029063">
    <property type="entry name" value="SAM-dependent_MTases_sf"/>
</dbReference>
<evidence type="ECO:0000313" key="2">
    <source>
        <dbReference type="Proteomes" id="UP000087171"/>
    </source>
</evidence>
<dbReference type="PaxDb" id="3827-XP_004488786.1"/>
<accession>A0A1S2XHZ5</accession>
<dbReference type="Proteomes" id="UP000087171">
    <property type="component" value="Chromosome Ca1"/>
</dbReference>
<reference evidence="2" key="1">
    <citation type="journal article" date="2013" name="Nat. Biotechnol.">
        <title>Draft genome sequence of chickpea (Cicer arietinum) provides a resource for trait improvement.</title>
        <authorList>
            <person name="Varshney R.K."/>
            <person name="Song C."/>
            <person name="Saxena R.K."/>
            <person name="Azam S."/>
            <person name="Yu S."/>
            <person name="Sharpe A.G."/>
            <person name="Cannon S."/>
            <person name="Baek J."/>
            <person name="Rosen B.D."/>
            <person name="Tar'an B."/>
            <person name="Millan T."/>
            <person name="Zhang X."/>
            <person name="Ramsay L.D."/>
            <person name="Iwata A."/>
            <person name="Wang Y."/>
            <person name="Nelson W."/>
            <person name="Farmer A.D."/>
            <person name="Gaur P.M."/>
            <person name="Soderlund C."/>
            <person name="Penmetsa R.V."/>
            <person name="Xu C."/>
            <person name="Bharti A.K."/>
            <person name="He W."/>
            <person name="Winter P."/>
            <person name="Zhao S."/>
            <person name="Hane J.K."/>
            <person name="Carrasquilla-Garcia N."/>
            <person name="Condie J.A."/>
            <person name="Upadhyaya H.D."/>
            <person name="Luo M.C."/>
            <person name="Thudi M."/>
            <person name="Gowda C.L."/>
            <person name="Singh N.P."/>
            <person name="Lichtenzveig J."/>
            <person name="Gali K.K."/>
            <person name="Rubio J."/>
            <person name="Nadarajan N."/>
            <person name="Dolezel J."/>
            <person name="Bansal K.C."/>
            <person name="Xu X."/>
            <person name="Edwards D."/>
            <person name="Zhang G."/>
            <person name="Kahl G."/>
            <person name="Gil J."/>
            <person name="Singh K.B."/>
            <person name="Datta S.K."/>
            <person name="Jackson S.A."/>
            <person name="Wang J."/>
            <person name="Cook D.R."/>
        </authorList>
    </citation>
    <scope>NUCLEOTIDE SEQUENCE [LARGE SCALE GENOMIC DNA]</scope>
    <source>
        <strain evidence="2">cv. CDC Frontier</strain>
    </source>
</reference>
<keyword evidence="2" id="KW-1185">Reference proteome</keyword>
<evidence type="ECO:0000313" key="3">
    <source>
        <dbReference type="RefSeq" id="XP_004488786.1"/>
    </source>
</evidence>
<dbReference type="KEGG" id="cam:101513848"/>
<sequence length="271" mass="31557">MQTNLQSIYSPHLKTSTKIVSTLNENRQTNQQSSTGKIKRLVLNQQGRTKLNIYQDQEFYAYPRLVTHVDDGFISTLTNLYRERLRPDTEILDLMSSWVSHLPSDVNYKRVVGHGMNSQELAKNPRLDYFFIKDLNKDQQFEFESCTFDAVLCTVSVQYLQQPEKVFAEVFRLLKPGGVFIVSFSNRMFYEKAISSWREGTSYSRVQLVVQYFQSVEGFTEAEVIRKLPTATNDNDKSPFDWIMRLFGLFSGSDPFYAVIAYRNFKPIHDK</sequence>
<dbReference type="SUPFAM" id="SSF53335">
    <property type="entry name" value="S-adenosyl-L-methionine-dependent methyltransferases"/>
    <property type="match status" value="1"/>
</dbReference>